<dbReference type="EMBL" id="CAKOGL010000030">
    <property type="protein sequence ID" value="CAH2107065.1"/>
    <property type="molecule type" value="Genomic_DNA"/>
</dbReference>
<evidence type="ECO:0000313" key="2">
    <source>
        <dbReference type="EMBL" id="CAH2107065.1"/>
    </source>
</evidence>
<keyword evidence="1" id="KW-0732">Signal</keyword>
<feature type="signal peptide" evidence="1">
    <location>
        <begin position="1"/>
        <end position="17"/>
    </location>
</feature>
<protein>
    <submittedName>
        <fullName evidence="2">Uncharacterized protein</fullName>
    </submittedName>
</protein>
<comment type="caution">
    <text evidence="2">The sequence shown here is derived from an EMBL/GenBank/DDBJ whole genome shotgun (WGS) entry which is preliminary data.</text>
</comment>
<reference evidence="2" key="1">
    <citation type="submission" date="2022-03" db="EMBL/GenBank/DDBJ databases">
        <authorList>
            <person name="Tunstrom K."/>
        </authorList>
    </citation>
    <scope>NUCLEOTIDE SEQUENCE</scope>
</reference>
<organism evidence="2 3">
    <name type="scientific">Euphydryas editha</name>
    <name type="common">Edith's checkerspot</name>
    <dbReference type="NCBI Taxonomy" id="104508"/>
    <lineage>
        <taxon>Eukaryota</taxon>
        <taxon>Metazoa</taxon>
        <taxon>Ecdysozoa</taxon>
        <taxon>Arthropoda</taxon>
        <taxon>Hexapoda</taxon>
        <taxon>Insecta</taxon>
        <taxon>Pterygota</taxon>
        <taxon>Neoptera</taxon>
        <taxon>Endopterygota</taxon>
        <taxon>Lepidoptera</taxon>
        <taxon>Glossata</taxon>
        <taxon>Ditrysia</taxon>
        <taxon>Papilionoidea</taxon>
        <taxon>Nymphalidae</taxon>
        <taxon>Nymphalinae</taxon>
        <taxon>Euphydryas</taxon>
    </lineage>
</organism>
<evidence type="ECO:0000313" key="3">
    <source>
        <dbReference type="Proteomes" id="UP001153954"/>
    </source>
</evidence>
<dbReference type="AlphaFoldDB" id="A0AAU9VBE7"/>
<accession>A0AAU9VBE7</accession>
<dbReference type="Proteomes" id="UP001153954">
    <property type="component" value="Unassembled WGS sequence"/>
</dbReference>
<keyword evidence="3" id="KW-1185">Reference proteome</keyword>
<sequence>MALKYIMFIICIGIVWAQSEPSLSDAINKLPPELQGQVDEKQVNELKNKSMQAFKKKCEDNGGPNAYPQIEESKHRISRLFVRYIRILIFIQEQS</sequence>
<name>A0AAU9VBE7_EUPED</name>
<proteinExistence type="predicted"/>
<feature type="chain" id="PRO_5043953399" evidence="1">
    <location>
        <begin position="18"/>
        <end position="95"/>
    </location>
</feature>
<evidence type="ECO:0000256" key="1">
    <source>
        <dbReference type="SAM" id="SignalP"/>
    </source>
</evidence>
<gene>
    <name evidence="2" type="ORF">EEDITHA_LOCUS21128</name>
</gene>